<dbReference type="Proteomes" id="UP000250078">
    <property type="component" value="Unassembled WGS sequence"/>
</dbReference>
<evidence type="ECO:0000313" key="2">
    <source>
        <dbReference type="Proteomes" id="UP000250078"/>
    </source>
</evidence>
<dbReference type="EMBL" id="KV748264">
    <property type="protein sequence ID" value="OCK87256.1"/>
    <property type="molecule type" value="Genomic_DNA"/>
</dbReference>
<evidence type="ECO:0000313" key="1">
    <source>
        <dbReference type="EMBL" id="OCK87256.1"/>
    </source>
</evidence>
<organism evidence="1 2">
    <name type="scientific">Cenococcum geophilum 1.58</name>
    <dbReference type="NCBI Taxonomy" id="794803"/>
    <lineage>
        <taxon>Eukaryota</taxon>
        <taxon>Fungi</taxon>
        <taxon>Dikarya</taxon>
        <taxon>Ascomycota</taxon>
        <taxon>Pezizomycotina</taxon>
        <taxon>Dothideomycetes</taxon>
        <taxon>Pleosporomycetidae</taxon>
        <taxon>Gloniales</taxon>
        <taxon>Gloniaceae</taxon>
        <taxon>Cenococcum</taxon>
    </lineage>
</organism>
<reference evidence="1 2" key="1">
    <citation type="journal article" date="2016" name="Nat. Commun.">
        <title>Ectomycorrhizal ecology is imprinted in the genome of the dominant symbiotic fungus Cenococcum geophilum.</title>
        <authorList>
            <consortium name="DOE Joint Genome Institute"/>
            <person name="Peter M."/>
            <person name="Kohler A."/>
            <person name="Ohm R.A."/>
            <person name="Kuo A."/>
            <person name="Krutzmann J."/>
            <person name="Morin E."/>
            <person name="Arend M."/>
            <person name="Barry K.W."/>
            <person name="Binder M."/>
            <person name="Choi C."/>
            <person name="Clum A."/>
            <person name="Copeland A."/>
            <person name="Grisel N."/>
            <person name="Haridas S."/>
            <person name="Kipfer T."/>
            <person name="LaButti K."/>
            <person name="Lindquist E."/>
            <person name="Lipzen A."/>
            <person name="Maire R."/>
            <person name="Meier B."/>
            <person name="Mihaltcheva S."/>
            <person name="Molinier V."/>
            <person name="Murat C."/>
            <person name="Poggeler S."/>
            <person name="Quandt C.A."/>
            <person name="Sperisen C."/>
            <person name="Tritt A."/>
            <person name="Tisserant E."/>
            <person name="Crous P.W."/>
            <person name="Henrissat B."/>
            <person name="Nehls U."/>
            <person name="Egli S."/>
            <person name="Spatafora J.W."/>
            <person name="Grigoriev I.V."/>
            <person name="Martin F.M."/>
        </authorList>
    </citation>
    <scope>NUCLEOTIDE SEQUENCE [LARGE SCALE GENOMIC DNA]</scope>
    <source>
        <strain evidence="1 2">1.58</strain>
    </source>
</reference>
<keyword evidence="2" id="KW-1185">Reference proteome</keyword>
<name>A0ACC8ELN6_9PEZI</name>
<proteinExistence type="predicted"/>
<sequence>MTDQPLLSQLCSICNNNASKYRCPGCSARTCSLPCYKRHQQWAQCSGKRDPTKYVKRSQLATPAGIDHDYNFIAGIERGVDRAEREVIERGISSNDEGRKGPTSGSNYEKHLQDAGVIIDKAPKGMSRERSNNTHFDKRKKRIVWTVEWVHEDQTRELDEVRETLSLSEAYKELLARKQPKSKKRKTRSAPFTSTSAVSDSINEPENGVRDISAIDVTTEIVGESADNSTISPESPTIEPALEGRPNEATHGNSKDISPAPSGFHFYLVKPHTSSSRRVLIPLSNEATLSTGLRGRIVLEFPTIHALFKPPESLPSEFQLEDDYLDQELKE</sequence>
<protein>
    <submittedName>
        <fullName evidence="1">Uncharacterized protein</fullName>
    </submittedName>
</protein>
<accession>A0ACC8ELN6</accession>
<gene>
    <name evidence="1" type="ORF">K441DRAFT_360382</name>
</gene>